<evidence type="ECO:0000259" key="21">
    <source>
        <dbReference type="PROSITE" id="PS50041"/>
    </source>
</evidence>
<dbReference type="PIRSF" id="PIRSF001775">
    <property type="entry name" value="CD93/CD141"/>
    <property type="match status" value="1"/>
</dbReference>
<dbReference type="Pfam" id="PF00059">
    <property type="entry name" value="Lectin_C"/>
    <property type="match status" value="1"/>
</dbReference>
<dbReference type="InterPro" id="IPR016186">
    <property type="entry name" value="C-type_lectin-like/link_sf"/>
</dbReference>
<dbReference type="SUPFAM" id="SSF56436">
    <property type="entry name" value="C-type lectin-like"/>
    <property type="match status" value="1"/>
</dbReference>
<dbReference type="PROSITE" id="PS01186">
    <property type="entry name" value="EGF_2"/>
    <property type="match status" value="2"/>
</dbReference>
<dbReference type="InterPro" id="IPR016187">
    <property type="entry name" value="CTDL_fold"/>
</dbReference>
<dbReference type="GO" id="GO:0004888">
    <property type="term" value="F:transmembrane signaling receptor activity"/>
    <property type="evidence" value="ECO:0007669"/>
    <property type="project" value="InterPro"/>
</dbReference>
<gene>
    <name evidence="22" type="ORF">AKAME5_001154000</name>
</gene>
<dbReference type="PRINTS" id="PR00907">
    <property type="entry name" value="THRMBOMODULN"/>
</dbReference>
<feature type="transmembrane region" description="Helical" evidence="18">
    <location>
        <begin position="496"/>
        <end position="519"/>
    </location>
</feature>
<feature type="domain" description="C-type lectin" evidence="21">
    <location>
        <begin position="31"/>
        <end position="148"/>
    </location>
</feature>
<feature type="chain" id="PRO_5042131677" description="Thrombomodulin" evidence="19">
    <location>
        <begin position="23"/>
        <end position="553"/>
    </location>
</feature>
<reference evidence="22" key="1">
    <citation type="submission" date="2022-08" db="EMBL/GenBank/DDBJ databases">
        <title>Genome sequencing of akame (Lates japonicus).</title>
        <authorList>
            <person name="Hashiguchi Y."/>
            <person name="Takahashi H."/>
        </authorList>
    </citation>
    <scope>NUCLEOTIDE SEQUENCE</scope>
    <source>
        <strain evidence="22">Kochi</strain>
    </source>
</reference>
<keyword evidence="10 18" id="KW-1133">Transmembrane helix</keyword>
<evidence type="ECO:0000256" key="10">
    <source>
        <dbReference type="ARBA" id="ARBA00022989"/>
    </source>
</evidence>
<dbReference type="Pfam" id="PF25444">
    <property type="entry name" value="THBD"/>
    <property type="match status" value="1"/>
</dbReference>
<evidence type="ECO:0000256" key="11">
    <source>
        <dbReference type="ARBA" id="ARBA00023136"/>
    </source>
</evidence>
<comment type="subcellular location">
    <subcellularLocation>
        <location evidence="1">Membrane</location>
        <topology evidence="1">Single-pass type I membrane protein</topology>
    </subcellularLocation>
</comment>
<dbReference type="GO" id="GO:0030246">
    <property type="term" value="F:carbohydrate binding"/>
    <property type="evidence" value="ECO:0007669"/>
    <property type="project" value="UniProtKB-KW"/>
</dbReference>
<dbReference type="InterPro" id="IPR015149">
    <property type="entry name" value="Tme5_EGF-like"/>
</dbReference>
<evidence type="ECO:0000256" key="5">
    <source>
        <dbReference type="ARBA" id="ARBA00022692"/>
    </source>
</evidence>
<evidence type="ECO:0000256" key="7">
    <source>
        <dbReference type="ARBA" id="ARBA00022734"/>
    </source>
</evidence>
<evidence type="ECO:0000256" key="9">
    <source>
        <dbReference type="ARBA" id="ARBA00022974"/>
    </source>
</evidence>
<dbReference type="InterPro" id="IPR057350">
    <property type="entry name" value="THBD"/>
</dbReference>
<dbReference type="SMART" id="SM00181">
    <property type="entry name" value="EGF"/>
    <property type="match status" value="6"/>
</dbReference>
<keyword evidence="4" id="KW-0597">Phosphoprotein</keyword>
<sequence>MKDLTGLLVVVLLVFLSGGTGGTEPDSGYCIMNQCFTVVQDPIDFTTARDQCRGQGGHLMTVRSSVSHDILYILLGNFPGQFWIGLHLLTGCPDAAVGLKGFQWVTKDNESDFFNWAPGFDSSCSSHRCVSVSKESDFKWTQEPCGEQAAGFLCEFSISEPCKSLAAAEGETVSYMTPMGFGGEDILSLPPGSIATRIPSKTKYLCFSEQWLQAPWNCEILKGGCEHKCVESPKEAPSCYCPPGQSVNPANNVTCDVVPDDPCVALRCEHACYKDEDSHACICDHGFKLAADGRSCVDFNDCTDQRQCPGENFRCVNTVGGFQCVCKEGYSQSGGLCVDQDECASAPCEHMCDNTPGSYQCSCYDGHIVDPKSPNKCKLHCGEEECEAQCDPNDVFQCYCPDGYVKEERDDGAYCIDIDECSFFYCEQGCVNTFGSYVCSCNPGFTLVGEYRCVKDDEGTVTDGGLGGKTATTTPASSPTTPYIPPPDPTRQPSGVTVGGLVGIIVCTVFFIVLIVFLAHHFLNRGGKMESAGALKAHEDEGHSLHRVTSDTS</sequence>
<dbReference type="PROSITE" id="PS50041">
    <property type="entry name" value="C_TYPE_LECTIN_2"/>
    <property type="match status" value="1"/>
</dbReference>
<evidence type="ECO:0000256" key="15">
    <source>
        <dbReference type="ARBA" id="ARBA00046453"/>
    </source>
</evidence>
<evidence type="ECO:0000256" key="18">
    <source>
        <dbReference type="SAM" id="Phobius"/>
    </source>
</evidence>
<evidence type="ECO:0000256" key="16">
    <source>
        <dbReference type="PROSITE-ProRule" id="PRU00076"/>
    </source>
</evidence>
<dbReference type="InterPro" id="IPR000742">
    <property type="entry name" value="EGF"/>
</dbReference>
<accession>A0AAD3R6Z2</accession>
<dbReference type="PROSITE" id="PS00010">
    <property type="entry name" value="ASX_HYDROXYL"/>
    <property type="match status" value="2"/>
</dbReference>
<keyword evidence="9" id="KW-0654">Proteoglycan</keyword>
<evidence type="ECO:0000256" key="4">
    <source>
        <dbReference type="ARBA" id="ARBA00022553"/>
    </source>
</evidence>
<feature type="signal peptide" evidence="19">
    <location>
        <begin position="1"/>
        <end position="22"/>
    </location>
</feature>
<keyword evidence="12" id="KW-1015">Disulfide bond</keyword>
<evidence type="ECO:0000256" key="17">
    <source>
        <dbReference type="SAM" id="MobiDB-lite"/>
    </source>
</evidence>
<evidence type="ECO:0000256" key="13">
    <source>
        <dbReference type="ARBA" id="ARBA00023180"/>
    </source>
</evidence>
<keyword evidence="5 18" id="KW-0812">Transmembrane</keyword>
<organism evidence="22 23">
    <name type="scientific">Lates japonicus</name>
    <name type="common">Japanese lates</name>
    <dbReference type="NCBI Taxonomy" id="270547"/>
    <lineage>
        <taxon>Eukaryota</taxon>
        <taxon>Metazoa</taxon>
        <taxon>Chordata</taxon>
        <taxon>Craniata</taxon>
        <taxon>Vertebrata</taxon>
        <taxon>Euteleostomi</taxon>
        <taxon>Actinopterygii</taxon>
        <taxon>Neopterygii</taxon>
        <taxon>Teleostei</taxon>
        <taxon>Neoteleostei</taxon>
        <taxon>Acanthomorphata</taxon>
        <taxon>Carangaria</taxon>
        <taxon>Carangaria incertae sedis</taxon>
        <taxon>Centropomidae</taxon>
        <taxon>Lates</taxon>
    </lineage>
</organism>
<evidence type="ECO:0000256" key="1">
    <source>
        <dbReference type="ARBA" id="ARBA00004479"/>
    </source>
</evidence>
<feature type="domain" description="EGF-like" evidence="20">
    <location>
        <begin position="417"/>
        <end position="454"/>
    </location>
</feature>
<evidence type="ECO:0000256" key="19">
    <source>
        <dbReference type="SAM" id="SignalP"/>
    </source>
</evidence>
<dbReference type="InterPro" id="IPR051505">
    <property type="entry name" value="C-type_lectin_domain"/>
</dbReference>
<proteinExistence type="predicted"/>
<dbReference type="EMBL" id="BRZM01000038">
    <property type="protein sequence ID" value="GLD59549.1"/>
    <property type="molecule type" value="Genomic_DNA"/>
</dbReference>
<evidence type="ECO:0000313" key="23">
    <source>
        <dbReference type="Proteomes" id="UP001279410"/>
    </source>
</evidence>
<dbReference type="GO" id="GO:0016020">
    <property type="term" value="C:membrane"/>
    <property type="evidence" value="ECO:0007669"/>
    <property type="project" value="UniProtKB-SubCell"/>
</dbReference>
<evidence type="ECO:0000256" key="2">
    <source>
        <dbReference type="ARBA" id="ARBA00019822"/>
    </source>
</evidence>
<dbReference type="SMART" id="SM00179">
    <property type="entry name" value="EGF_CA"/>
    <property type="match status" value="4"/>
</dbReference>
<keyword evidence="6 19" id="KW-0732">Signal</keyword>
<evidence type="ECO:0000256" key="3">
    <source>
        <dbReference type="ARBA" id="ARBA00022536"/>
    </source>
</evidence>
<keyword evidence="8" id="KW-0677">Repeat</keyword>
<dbReference type="GO" id="GO:0005509">
    <property type="term" value="F:calcium ion binding"/>
    <property type="evidence" value="ECO:0007669"/>
    <property type="project" value="InterPro"/>
</dbReference>
<keyword evidence="13" id="KW-0325">Glycoprotein</keyword>
<dbReference type="SUPFAM" id="SSF57184">
    <property type="entry name" value="Growth factor receptor domain"/>
    <property type="match status" value="2"/>
</dbReference>
<feature type="compositionally biased region" description="Low complexity" evidence="17">
    <location>
        <begin position="470"/>
        <end position="481"/>
    </location>
</feature>
<dbReference type="InterPro" id="IPR000152">
    <property type="entry name" value="EGF-type_Asp/Asn_hydroxyl_site"/>
</dbReference>
<protein>
    <recommendedName>
        <fullName evidence="2">Thrombomodulin</fullName>
    </recommendedName>
</protein>
<evidence type="ECO:0000256" key="12">
    <source>
        <dbReference type="ARBA" id="ARBA00023157"/>
    </source>
</evidence>
<dbReference type="InterPro" id="IPR018097">
    <property type="entry name" value="EGF_Ca-bd_CS"/>
</dbReference>
<keyword evidence="3 16" id="KW-0245">EGF-like domain</keyword>
<evidence type="ECO:0000259" key="20">
    <source>
        <dbReference type="PROSITE" id="PS50026"/>
    </source>
</evidence>
<dbReference type="PANTHER" id="PTHR14789:SF9">
    <property type="entry name" value="THROMBOMODULIN"/>
    <property type="match status" value="1"/>
</dbReference>
<dbReference type="Gene3D" id="3.10.100.10">
    <property type="entry name" value="Mannose-Binding Protein A, subunit A"/>
    <property type="match status" value="1"/>
</dbReference>
<dbReference type="Proteomes" id="UP001279410">
    <property type="component" value="Unassembled WGS sequence"/>
</dbReference>
<feature type="region of interest" description="Disordered" evidence="17">
    <location>
        <begin position="464"/>
        <end position="492"/>
    </location>
</feature>
<evidence type="ECO:0000256" key="14">
    <source>
        <dbReference type="ARBA" id="ARBA00045242"/>
    </source>
</evidence>
<evidence type="ECO:0000256" key="6">
    <source>
        <dbReference type="ARBA" id="ARBA00022729"/>
    </source>
</evidence>
<comment type="caution">
    <text evidence="16">Lacks conserved residue(s) required for the propagation of feature annotation.</text>
</comment>
<dbReference type="InterPro" id="IPR049883">
    <property type="entry name" value="NOTCH1_EGF-like"/>
</dbReference>
<name>A0AAD3R6Z2_LATJO</name>
<dbReference type="CDD" id="cd00054">
    <property type="entry name" value="EGF_CA"/>
    <property type="match status" value="2"/>
</dbReference>
<dbReference type="PROSITE" id="PS01187">
    <property type="entry name" value="EGF_CA"/>
    <property type="match status" value="1"/>
</dbReference>
<evidence type="ECO:0000256" key="8">
    <source>
        <dbReference type="ARBA" id="ARBA00022737"/>
    </source>
</evidence>
<comment type="function">
    <text evidence="14">Endothelial cell receptor that plays a critical role in regulating several physiological processes including hemostasis, coagulation, fibrinolysis, inflammation, and angiogenesis. Acts as a cofactor for thrombin activation of protein C/PROC on the surface of vascular endothelial cells leading to initiation of the activated protein C anticoagulant pathway. Also accelerates the activation of the plasma carboxypeptidase B2/CPB2, which catalyzes removal of C-terminal basic amino acids from its substrates including kinins or anaphylatoxins leading to fibrinolysis inhibition. Plays critical protective roles in changing the cleavage specificity of protease-activated receptor 1/PAR1, inhibiting endothelial cell permeability and inflammation. Suppresses inflammation distinctly from its anticoagulant cofactor activity by sequestering HMGB1 thereby preventing it from engaging cellular receptors such as RAGE and contributing to the inflammatory response.</text>
</comment>
<dbReference type="SMART" id="SM00034">
    <property type="entry name" value="CLECT"/>
    <property type="match status" value="1"/>
</dbReference>
<dbReference type="Gene3D" id="2.10.25.10">
    <property type="entry name" value="Laminin"/>
    <property type="match status" value="6"/>
</dbReference>
<dbReference type="InterPro" id="IPR009030">
    <property type="entry name" value="Growth_fac_rcpt_cys_sf"/>
</dbReference>
<dbReference type="Pfam" id="PF07645">
    <property type="entry name" value="EGF_CA"/>
    <property type="match status" value="3"/>
</dbReference>
<dbReference type="AlphaFoldDB" id="A0AAD3R6Z2"/>
<dbReference type="InterPro" id="IPR001304">
    <property type="entry name" value="C-type_lectin-like"/>
</dbReference>
<keyword evidence="7" id="KW-0430">Lectin</keyword>
<keyword evidence="11 18" id="KW-0472">Membrane</keyword>
<dbReference type="InterPro" id="IPR001881">
    <property type="entry name" value="EGF-like_Ca-bd_dom"/>
</dbReference>
<dbReference type="PANTHER" id="PTHR14789">
    <property type="entry name" value="CHONDROLECTIN VARIANT CHODLFDELTAE"/>
    <property type="match status" value="1"/>
</dbReference>
<comment type="subunit">
    <text evidence="15">Interacts with ITGAL, ITGAM and ITGB2. Interacts with thrombin/F2; this interaction switches the specificity of thrombin from a procoagulant to an anticoagulant and antifibrinolytic protease. Interacts with ANGP1 and ANGP2; these interactions significantly inhibit the generation of activated PC and TAFIa/CPB2 by the thrombin/thrombomodulin complex. Interacts with PF4; this interaction enhances generation of activated protein C. Interacts with HMGB1; this interaction inhibits HMGB1 inflammatory activity.</text>
</comment>
<dbReference type="Pfam" id="PF09064">
    <property type="entry name" value="EGF_Tme5"/>
    <property type="match status" value="1"/>
</dbReference>
<keyword evidence="23" id="KW-1185">Reference proteome</keyword>
<comment type="caution">
    <text evidence="22">The sequence shown here is derived from an EMBL/GenBank/DDBJ whole genome shotgun (WGS) entry which is preliminary data.</text>
</comment>
<dbReference type="PROSITE" id="PS50026">
    <property type="entry name" value="EGF_3"/>
    <property type="match status" value="1"/>
</dbReference>
<evidence type="ECO:0000313" key="22">
    <source>
        <dbReference type="EMBL" id="GLD59549.1"/>
    </source>
</evidence>